<evidence type="ECO:0000259" key="6">
    <source>
        <dbReference type="PROSITE" id="PS00036"/>
    </source>
</evidence>
<proteinExistence type="predicted"/>
<evidence type="ECO:0000256" key="2">
    <source>
        <dbReference type="ARBA" id="ARBA00023242"/>
    </source>
</evidence>
<dbReference type="GO" id="GO:0001228">
    <property type="term" value="F:DNA-binding transcription activator activity, RNA polymerase II-specific"/>
    <property type="evidence" value="ECO:0007669"/>
    <property type="project" value="TreeGrafter"/>
</dbReference>
<gene>
    <name evidence="7" type="ORF">Dda_6454</name>
</gene>
<keyword evidence="3" id="KW-0175">Coiled coil</keyword>
<evidence type="ECO:0000256" key="3">
    <source>
        <dbReference type="SAM" id="Coils"/>
    </source>
</evidence>
<evidence type="ECO:0000313" key="8">
    <source>
        <dbReference type="Proteomes" id="UP001221413"/>
    </source>
</evidence>
<sequence length="575" mass="62575">MLAAGSLTAFLAWLLRGPGSKETISCISLPTPGGPVRATRRDDDDEEEPKKNERAKRTAAFCSFFSSFRRKSNSLGTRLVFPYAAPMGPQSRLDDEIRLEGLPRAAKPFSFSGNPSIPTFGPAQTLVHFEQKHQAVLRAGIGSFAANIRPLISLTRRILHSLHWLSPPKPADAAAGGPRTKEEQEEEEENMAAAVKESPVSPSSSMSSPEGNAVPDAAAAQKRKGGRKPVYATQEERKMRNRAAQAAFRERRTEYIKHLEATIKQQEEALASLQQSSRSAADEVLMLRYKNSLLERILLEKRIDVHAELKAFADNDAVPAGPIPSLPPHPPHVQRALHQRLLGRAPPHHQFHSSHSGSPLGLGGAGGFKKMRRLSESSFFQKPSSMVHSPTGKVTSPAVSVEMTSPVASEPSPATGGSSHTFLARPSPSAPRRFSHAPDLASLATLYPQQYQAHMDKLDQEYDAEMYDDNEGEEEEVDGHDVLVPLPNSEFPMGRGAPPLTTNGQQAHQLPALSSPAVTGGGSAKMPNVATTNESMLQQYYSTGSWTVDLFSDPYMMGPLQFPNPFTSFPTSSMR</sequence>
<feature type="domain" description="BZIP" evidence="6">
    <location>
        <begin position="237"/>
        <end position="251"/>
    </location>
</feature>
<dbReference type="GO" id="GO:0000976">
    <property type="term" value="F:transcription cis-regulatory region binding"/>
    <property type="evidence" value="ECO:0007669"/>
    <property type="project" value="InterPro"/>
</dbReference>
<dbReference type="InterPro" id="IPR046347">
    <property type="entry name" value="bZIP_sf"/>
</dbReference>
<comment type="caution">
    <text evidence="7">The sequence shown here is derived from an EMBL/GenBank/DDBJ whole genome shotgun (WGS) entry which is preliminary data.</text>
</comment>
<keyword evidence="8" id="KW-1185">Reference proteome</keyword>
<dbReference type="EMBL" id="JAQGDS010000008">
    <property type="protein sequence ID" value="KAJ6258414.1"/>
    <property type="molecule type" value="Genomic_DNA"/>
</dbReference>
<accession>A0AAD6NHF3</accession>
<dbReference type="PANTHER" id="PTHR40621:SF9">
    <property type="entry name" value="MEAB PROTEIN"/>
    <property type="match status" value="1"/>
</dbReference>
<reference evidence="7" key="1">
    <citation type="submission" date="2023-01" db="EMBL/GenBank/DDBJ databases">
        <title>The chitinases involved in constricting ring structure development in the nematode-trapping fungus Drechslerella dactyloides.</title>
        <authorList>
            <person name="Wang R."/>
            <person name="Zhang L."/>
            <person name="Tang P."/>
            <person name="Li S."/>
            <person name="Liang L."/>
        </authorList>
    </citation>
    <scope>NUCLEOTIDE SEQUENCE</scope>
    <source>
        <strain evidence="7">YMF1.00031</strain>
    </source>
</reference>
<dbReference type="Gene3D" id="1.20.5.170">
    <property type="match status" value="1"/>
</dbReference>
<dbReference type="InterPro" id="IPR004827">
    <property type="entry name" value="bZIP"/>
</dbReference>
<feature type="compositionally biased region" description="Polar residues" evidence="4">
    <location>
        <begin position="379"/>
        <end position="407"/>
    </location>
</feature>
<comment type="subcellular location">
    <subcellularLocation>
        <location evidence="1">Nucleus</location>
    </subcellularLocation>
</comment>
<dbReference type="Proteomes" id="UP001221413">
    <property type="component" value="Unassembled WGS sequence"/>
</dbReference>
<feature type="compositionally biased region" description="Low complexity" evidence="4">
    <location>
        <begin position="198"/>
        <end position="209"/>
    </location>
</feature>
<protein>
    <recommendedName>
        <fullName evidence="6">BZIP domain-containing protein</fullName>
    </recommendedName>
</protein>
<evidence type="ECO:0000256" key="1">
    <source>
        <dbReference type="ARBA" id="ARBA00004123"/>
    </source>
</evidence>
<evidence type="ECO:0000256" key="4">
    <source>
        <dbReference type="SAM" id="MobiDB-lite"/>
    </source>
</evidence>
<dbReference type="InterPro" id="IPR050936">
    <property type="entry name" value="AP-1-like"/>
</dbReference>
<feature type="signal peptide" evidence="5">
    <location>
        <begin position="1"/>
        <end position="23"/>
    </location>
</feature>
<feature type="chain" id="PRO_5042212528" description="BZIP domain-containing protein" evidence="5">
    <location>
        <begin position="24"/>
        <end position="575"/>
    </location>
</feature>
<evidence type="ECO:0000256" key="5">
    <source>
        <dbReference type="SAM" id="SignalP"/>
    </source>
</evidence>
<organism evidence="7 8">
    <name type="scientific">Drechslerella dactyloides</name>
    <name type="common">Nematode-trapping fungus</name>
    <name type="synonym">Arthrobotrys dactyloides</name>
    <dbReference type="NCBI Taxonomy" id="74499"/>
    <lineage>
        <taxon>Eukaryota</taxon>
        <taxon>Fungi</taxon>
        <taxon>Dikarya</taxon>
        <taxon>Ascomycota</taxon>
        <taxon>Pezizomycotina</taxon>
        <taxon>Orbiliomycetes</taxon>
        <taxon>Orbiliales</taxon>
        <taxon>Orbiliaceae</taxon>
        <taxon>Drechslerella</taxon>
    </lineage>
</organism>
<feature type="region of interest" description="Disordered" evidence="4">
    <location>
        <begin position="166"/>
        <end position="239"/>
    </location>
</feature>
<evidence type="ECO:0000313" key="7">
    <source>
        <dbReference type="EMBL" id="KAJ6258414.1"/>
    </source>
</evidence>
<dbReference type="CDD" id="cd14688">
    <property type="entry name" value="bZIP_YAP"/>
    <property type="match status" value="1"/>
</dbReference>
<dbReference type="AlphaFoldDB" id="A0AAD6NHF3"/>
<feature type="region of interest" description="Disordered" evidence="4">
    <location>
        <begin position="25"/>
        <end position="54"/>
    </location>
</feature>
<dbReference type="PANTHER" id="PTHR40621">
    <property type="entry name" value="TRANSCRIPTION FACTOR KAPC-RELATED"/>
    <property type="match status" value="1"/>
</dbReference>
<feature type="region of interest" description="Disordered" evidence="4">
    <location>
        <begin position="346"/>
        <end position="367"/>
    </location>
</feature>
<feature type="region of interest" description="Disordered" evidence="4">
    <location>
        <begin position="379"/>
        <end position="434"/>
    </location>
</feature>
<dbReference type="PROSITE" id="PS00036">
    <property type="entry name" value="BZIP_BASIC"/>
    <property type="match status" value="1"/>
</dbReference>
<feature type="coiled-coil region" evidence="3">
    <location>
        <begin position="256"/>
        <end position="283"/>
    </location>
</feature>
<dbReference type="GO" id="GO:0090575">
    <property type="term" value="C:RNA polymerase II transcription regulator complex"/>
    <property type="evidence" value="ECO:0007669"/>
    <property type="project" value="TreeGrafter"/>
</dbReference>
<name>A0AAD6NHF3_DREDA</name>
<dbReference type="SUPFAM" id="SSF57959">
    <property type="entry name" value="Leucine zipper domain"/>
    <property type="match status" value="1"/>
</dbReference>
<keyword evidence="2" id="KW-0539">Nucleus</keyword>
<keyword evidence="5" id="KW-0732">Signal</keyword>